<evidence type="ECO:0000256" key="3">
    <source>
        <dbReference type="ARBA" id="ARBA00022741"/>
    </source>
</evidence>
<comment type="caution">
    <text evidence="11">The sequence shown here is derived from an EMBL/GenBank/DDBJ whole genome shotgun (WGS) entry which is preliminary data.</text>
</comment>
<evidence type="ECO:0000256" key="2">
    <source>
        <dbReference type="ARBA" id="ARBA00022692"/>
    </source>
</evidence>
<dbReference type="InterPro" id="IPR027417">
    <property type="entry name" value="P-loop_NTPase"/>
</dbReference>
<dbReference type="PANTHER" id="PTHR24221:SF654">
    <property type="entry name" value="ATP-BINDING CASSETTE SUB-FAMILY B MEMBER 6"/>
    <property type="match status" value="1"/>
</dbReference>
<evidence type="ECO:0000256" key="6">
    <source>
        <dbReference type="ARBA" id="ARBA00023136"/>
    </source>
</evidence>
<evidence type="ECO:0000313" key="12">
    <source>
        <dbReference type="Proteomes" id="UP000481339"/>
    </source>
</evidence>
<keyword evidence="3" id="KW-0547">Nucleotide-binding</keyword>
<evidence type="ECO:0000259" key="9">
    <source>
        <dbReference type="PROSITE" id="PS50893"/>
    </source>
</evidence>
<dbReference type="InterPro" id="IPR036640">
    <property type="entry name" value="ABC1_TM_sf"/>
</dbReference>
<comment type="subcellular location">
    <subcellularLocation>
        <location evidence="1">Cell membrane</location>
        <topology evidence="1">Multi-pass membrane protein</topology>
    </subcellularLocation>
</comment>
<organism evidence="11 12">
    <name type="scientific">Pseudoclavibacter caeni</name>
    <dbReference type="NCBI Taxonomy" id="908846"/>
    <lineage>
        <taxon>Bacteria</taxon>
        <taxon>Bacillati</taxon>
        <taxon>Actinomycetota</taxon>
        <taxon>Actinomycetes</taxon>
        <taxon>Micrococcales</taxon>
        <taxon>Microbacteriaceae</taxon>
        <taxon>Pseudoclavibacter</taxon>
    </lineage>
</organism>
<feature type="transmembrane region" description="Helical" evidence="8">
    <location>
        <begin position="284"/>
        <end position="306"/>
    </location>
</feature>
<dbReference type="RefSeq" id="WP_158036549.1">
    <property type="nucleotide sequence ID" value="NZ_BAAAZV010000011.1"/>
</dbReference>
<dbReference type="GO" id="GO:0140359">
    <property type="term" value="F:ABC-type transporter activity"/>
    <property type="evidence" value="ECO:0007669"/>
    <property type="project" value="InterPro"/>
</dbReference>
<name>A0A7C8FT97_9MICO</name>
<dbReference type="Gene3D" id="1.20.1560.10">
    <property type="entry name" value="ABC transporter type 1, transmembrane domain"/>
    <property type="match status" value="1"/>
</dbReference>
<dbReference type="Gene3D" id="3.40.50.300">
    <property type="entry name" value="P-loop containing nucleotide triphosphate hydrolases"/>
    <property type="match status" value="1"/>
</dbReference>
<dbReference type="Proteomes" id="UP000481339">
    <property type="component" value="Unassembled WGS sequence"/>
</dbReference>
<dbReference type="OrthoDB" id="9806127at2"/>
<dbReference type="GO" id="GO:0016887">
    <property type="term" value="F:ATP hydrolysis activity"/>
    <property type="evidence" value="ECO:0007669"/>
    <property type="project" value="InterPro"/>
</dbReference>
<dbReference type="InterPro" id="IPR003593">
    <property type="entry name" value="AAA+_ATPase"/>
</dbReference>
<dbReference type="PROSITE" id="PS50893">
    <property type="entry name" value="ABC_TRANSPORTER_2"/>
    <property type="match status" value="1"/>
</dbReference>
<dbReference type="SMART" id="SM00382">
    <property type="entry name" value="AAA"/>
    <property type="match status" value="1"/>
</dbReference>
<protein>
    <submittedName>
        <fullName evidence="11">ATP-binding cassette domain-containing protein</fullName>
    </submittedName>
</protein>
<feature type="region of interest" description="Disordered" evidence="7">
    <location>
        <begin position="1"/>
        <end position="29"/>
    </location>
</feature>
<evidence type="ECO:0000256" key="5">
    <source>
        <dbReference type="ARBA" id="ARBA00022989"/>
    </source>
</evidence>
<reference evidence="11 12" key="1">
    <citation type="submission" date="2019-09" db="EMBL/GenBank/DDBJ databases">
        <title>Phylogeny of genus Pseudoclavibacter and closely related genus.</title>
        <authorList>
            <person name="Li Y."/>
        </authorList>
    </citation>
    <scope>NUCLEOTIDE SEQUENCE [LARGE SCALE GENOMIC DNA]</scope>
    <source>
        <strain evidence="11 12">JCM 16921</strain>
    </source>
</reference>
<dbReference type="SUPFAM" id="SSF90123">
    <property type="entry name" value="ABC transporter transmembrane region"/>
    <property type="match status" value="1"/>
</dbReference>
<dbReference type="AlphaFoldDB" id="A0A7C8FT97"/>
<evidence type="ECO:0000256" key="1">
    <source>
        <dbReference type="ARBA" id="ARBA00004651"/>
    </source>
</evidence>
<gene>
    <name evidence="11" type="ORF">F8O02_07065</name>
</gene>
<dbReference type="GO" id="GO:0005524">
    <property type="term" value="F:ATP binding"/>
    <property type="evidence" value="ECO:0007669"/>
    <property type="project" value="UniProtKB-KW"/>
</dbReference>
<proteinExistence type="predicted"/>
<feature type="domain" description="ABC transporter" evidence="9">
    <location>
        <begin position="350"/>
        <end position="560"/>
    </location>
</feature>
<dbReference type="EMBL" id="WBKA01000005">
    <property type="protein sequence ID" value="KAB1631696.1"/>
    <property type="molecule type" value="Genomic_DNA"/>
</dbReference>
<dbReference type="SUPFAM" id="SSF52540">
    <property type="entry name" value="P-loop containing nucleoside triphosphate hydrolases"/>
    <property type="match status" value="1"/>
</dbReference>
<feature type="domain" description="ABC transmembrane type-1" evidence="10">
    <location>
        <begin position="142"/>
        <end position="310"/>
    </location>
</feature>
<dbReference type="PROSITE" id="PS50929">
    <property type="entry name" value="ABC_TM1F"/>
    <property type="match status" value="1"/>
</dbReference>
<evidence type="ECO:0000259" key="10">
    <source>
        <dbReference type="PROSITE" id="PS50929"/>
    </source>
</evidence>
<keyword evidence="12" id="KW-1185">Reference proteome</keyword>
<dbReference type="InterPro" id="IPR011527">
    <property type="entry name" value="ABC1_TM_dom"/>
</dbReference>
<keyword evidence="2 8" id="KW-0812">Transmembrane</keyword>
<dbReference type="GO" id="GO:0005886">
    <property type="term" value="C:plasma membrane"/>
    <property type="evidence" value="ECO:0007669"/>
    <property type="project" value="UniProtKB-SubCell"/>
</dbReference>
<feature type="transmembrane region" description="Helical" evidence="8">
    <location>
        <begin position="250"/>
        <end position="272"/>
    </location>
</feature>
<feature type="transmembrane region" description="Helical" evidence="8">
    <location>
        <begin position="40"/>
        <end position="60"/>
    </location>
</feature>
<dbReference type="Pfam" id="PF00005">
    <property type="entry name" value="ABC_tran"/>
    <property type="match status" value="1"/>
</dbReference>
<evidence type="ECO:0000313" key="11">
    <source>
        <dbReference type="EMBL" id="KAB1631696.1"/>
    </source>
</evidence>
<evidence type="ECO:0000256" key="7">
    <source>
        <dbReference type="SAM" id="MobiDB-lite"/>
    </source>
</evidence>
<dbReference type="InterPro" id="IPR039421">
    <property type="entry name" value="Type_1_exporter"/>
</dbReference>
<feature type="transmembrane region" description="Helical" evidence="8">
    <location>
        <begin position="72"/>
        <end position="91"/>
    </location>
</feature>
<keyword evidence="4 11" id="KW-0067">ATP-binding</keyword>
<dbReference type="InterPro" id="IPR003439">
    <property type="entry name" value="ABC_transporter-like_ATP-bd"/>
</dbReference>
<feature type="transmembrane region" description="Helical" evidence="8">
    <location>
        <begin position="168"/>
        <end position="188"/>
    </location>
</feature>
<keyword evidence="6 8" id="KW-0472">Membrane</keyword>
<accession>A0A7C8FT97</accession>
<keyword evidence="5 8" id="KW-1133">Transmembrane helix</keyword>
<evidence type="ECO:0000256" key="8">
    <source>
        <dbReference type="SAM" id="Phobius"/>
    </source>
</evidence>
<dbReference type="PANTHER" id="PTHR24221">
    <property type="entry name" value="ATP-BINDING CASSETTE SUB-FAMILY B"/>
    <property type="match status" value="1"/>
</dbReference>
<feature type="transmembrane region" description="Helical" evidence="8">
    <location>
        <begin position="142"/>
        <end position="162"/>
    </location>
</feature>
<sequence length="564" mass="58478">MPHQPPASVSPPARRPGATHPAPREPAVPRAAAWMSRAGLGLGVARTLALGIGVLALGGLVDAPADPARPVLAAAVALVAAVACEVAGRMLQDAARRRIARDLRLRLLADPASQALPEEGDVADLAVDGAVSHATYRAEFRGGILAALVAPLVVLALVALAVDGPLAGWLLVCLVAAVLLVGGLQRLTARSTGGWRHREASLAITFLQSLQGLRTLALFGAGERRLTRLARAAERQRAEIMRLLAVNQTLILLLDAGFYAAVLAAGTGLAMARSRGGAITPGQGVAVVLLTVVMSAPLDVIGKFFYLRAQGRRAGQALAAAGVTQTPATPADDAARPRGAGLAHPGPILARLDQATVATPEGRVRLAPVDLVLQQGDRIAISGPSGIGKSTLLALLAGRLQPTAGRVERAPGLVTRTVVQNPVILSGTVRDNLLLGLAPGAEEEDFDTRVERALAAVRLDGLIRDRGGLDLPLGERGAGLSGGQRHRLALARALLTDPDLLLIDEPTSGLDGAVADEIVDTIAGLPDRLTVIVVTHDPARFGRRMPLCRLDAHGLHDVAEETRR</sequence>
<evidence type="ECO:0000256" key="4">
    <source>
        <dbReference type="ARBA" id="ARBA00022840"/>
    </source>
</evidence>